<dbReference type="SMART" id="SM00165">
    <property type="entry name" value="UBA"/>
    <property type="match status" value="3"/>
</dbReference>
<accession>A0A9P0BEK3</accession>
<feature type="domain" description="UBA" evidence="1">
    <location>
        <begin position="357"/>
        <end position="397"/>
    </location>
</feature>
<dbReference type="SUPFAM" id="SSF48452">
    <property type="entry name" value="TPR-like"/>
    <property type="match status" value="1"/>
</dbReference>
<dbReference type="InterPro" id="IPR000626">
    <property type="entry name" value="Ubiquitin-like_dom"/>
</dbReference>
<dbReference type="Proteomes" id="UP001154078">
    <property type="component" value="Chromosome 7"/>
</dbReference>
<evidence type="ECO:0000259" key="2">
    <source>
        <dbReference type="PROSITE" id="PS50053"/>
    </source>
</evidence>
<dbReference type="CDD" id="cd17062">
    <property type="entry name" value="Ubl_NUB1"/>
    <property type="match status" value="1"/>
</dbReference>
<protein>
    <recommendedName>
        <fullName evidence="5">NEDD8 ultimate buster 1</fullName>
    </recommendedName>
</protein>
<sequence>MNSIEKEDFTIQIRDKLRKDGVKLWLAPYYNDTTCASSSADIERISQNYSEGLNIPSGVCKEIIGQLQVVAIENLKQKNEFEKSGKATIKIKILQAQSPARIITKEILLSMRAIDLKDILSNDTNISMDRLKLISSGKVLIDGESLGSQSVKNGQNLLAIIVSETPNEVLQKEKEIKQIEDVKTDSRLLALDDNYMQIEDQFGNAIKIPKAERKALTVAMALNEKGKAALKKEDYSKALIYFLEAEHEFKVCTSKILNSVDNFALLDLDIAWCYLCLQSFTQLPEAYVRLKRCEEKFHSTYGNNMERLIAIKGSAGNEAALFMRLHLLQAIVLYHQNSRGEALRLFRQAENELQCLQVDETGLMSLVELGFSPAEARLGLRVSRGDVNRAANFVNENREKRKEARQKAMADEIMEKEKKKLGKCADGKQYVDPNFLRVLVNMGYNREIARRALQRCNNIISDSVQYIQENPLPGPSETKSQEFLAYIEELMPELVEAGFDPRMARLSLQNHCGDIMKAAEELISNNGVVPGDISALNMAVASIEEIQRKQAEKKEAFKRLKEDIEMVDDDHLDLTLVREETFLKQYLSLLEKDQ</sequence>
<evidence type="ECO:0000313" key="3">
    <source>
        <dbReference type="EMBL" id="CAH0561061.1"/>
    </source>
</evidence>
<name>A0A9P0BEK3_BRAAE</name>
<dbReference type="PANTHER" id="PTHR12948:SF3">
    <property type="entry name" value="NEDD8 ULTIMATE BUSTER 1"/>
    <property type="match status" value="1"/>
</dbReference>
<feature type="domain" description="Ubiquitin-like" evidence="2">
    <location>
        <begin position="87"/>
        <end position="161"/>
    </location>
</feature>
<evidence type="ECO:0008006" key="5">
    <source>
        <dbReference type="Google" id="ProtNLM"/>
    </source>
</evidence>
<dbReference type="GO" id="GO:2000058">
    <property type="term" value="P:regulation of ubiquitin-dependent protein catabolic process"/>
    <property type="evidence" value="ECO:0007669"/>
    <property type="project" value="TreeGrafter"/>
</dbReference>
<dbReference type="EMBL" id="OV121138">
    <property type="protein sequence ID" value="CAH0561061.1"/>
    <property type="molecule type" value="Genomic_DNA"/>
</dbReference>
<dbReference type="SUPFAM" id="SSF46934">
    <property type="entry name" value="UBA-like"/>
    <property type="match status" value="2"/>
</dbReference>
<dbReference type="Pfam" id="PF00627">
    <property type="entry name" value="UBA"/>
    <property type="match status" value="1"/>
</dbReference>
<evidence type="ECO:0000313" key="4">
    <source>
        <dbReference type="Proteomes" id="UP001154078"/>
    </source>
</evidence>
<feature type="domain" description="UBA" evidence="1">
    <location>
        <begin position="430"/>
        <end position="470"/>
    </location>
</feature>
<keyword evidence="4" id="KW-1185">Reference proteome</keyword>
<evidence type="ECO:0000259" key="1">
    <source>
        <dbReference type="PROSITE" id="PS50030"/>
    </source>
</evidence>
<gene>
    <name evidence="3" type="ORF">MELIAE_LOCUS10689</name>
</gene>
<dbReference type="Gene3D" id="3.10.20.90">
    <property type="entry name" value="Phosphatidylinositol 3-kinase Catalytic Subunit, Chain A, domain 1"/>
    <property type="match status" value="1"/>
</dbReference>
<dbReference type="OrthoDB" id="434245at2759"/>
<dbReference type="PANTHER" id="PTHR12948">
    <property type="entry name" value="NEDD8 ULTIMATE BUSTER-1 BS4 PROTEIN"/>
    <property type="match status" value="1"/>
</dbReference>
<proteinExistence type="predicted"/>
<dbReference type="SUPFAM" id="SSF54236">
    <property type="entry name" value="Ubiquitin-like"/>
    <property type="match status" value="1"/>
</dbReference>
<dbReference type="InterPro" id="IPR039749">
    <property type="entry name" value="NUB1"/>
</dbReference>
<dbReference type="AlphaFoldDB" id="A0A9P0BEK3"/>
<dbReference type="Gene3D" id="1.10.8.10">
    <property type="entry name" value="DNA helicase RuvA subunit, C-terminal domain"/>
    <property type="match status" value="3"/>
</dbReference>
<feature type="domain" description="UBA" evidence="1">
    <location>
        <begin position="485"/>
        <end position="525"/>
    </location>
</feature>
<organism evidence="3 4">
    <name type="scientific">Brassicogethes aeneus</name>
    <name type="common">Rape pollen beetle</name>
    <name type="synonym">Meligethes aeneus</name>
    <dbReference type="NCBI Taxonomy" id="1431903"/>
    <lineage>
        <taxon>Eukaryota</taxon>
        <taxon>Metazoa</taxon>
        <taxon>Ecdysozoa</taxon>
        <taxon>Arthropoda</taxon>
        <taxon>Hexapoda</taxon>
        <taxon>Insecta</taxon>
        <taxon>Pterygota</taxon>
        <taxon>Neoptera</taxon>
        <taxon>Endopterygota</taxon>
        <taxon>Coleoptera</taxon>
        <taxon>Polyphaga</taxon>
        <taxon>Cucujiformia</taxon>
        <taxon>Nitidulidae</taxon>
        <taxon>Meligethinae</taxon>
        <taxon>Brassicogethes</taxon>
    </lineage>
</organism>
<dbReference type="PROSITE" id="PS50053">
    <property type="entry name" value="UBIQUITIN_2"/>
    <property type="match status" value="1"/>
</dbReference>
<dbReference type="InterPro" id="IPR011990">
    <property type="entry name" value="TPR-like_helical_dom_sf"/>
</dbReference>
<dbReference type="InterPro" id="IPR009060">
    <property type="entry name" value="UBA-like_sf"/>
</dbReference>
<dbReference type="InterPro" id="IPR015940">
    <property type="entry name" value="UBA"/>
</dbReference>
<reference evidence="3" key="1">
    <citation type="submission" date="2021-12" db="EMBL/GenBank/DDBJ databases">
        <authorList>
            <person name="King R."/>
        </authorList>
    </citation>
    <scope>NUCLEOTIDE SEQUENCE</scope>
</reference>
<dbReference type="CDD" id="cd14291">
    <property type="entry name" value="UBA1_NUB1_like"/>
    <property type="match status" value="2"/>
</dbReference>
<dbReference type="PROSITE" id="PS50030">
    <property type="entry name" value="UBA"/>
    <property type="match status" value="3"/>
</dbReference>
<dbReference type="InterPro" id="IPR029071">
    <property type="entry name" value="Ubiquitin-like_domsf"/>
</dbReference>